<evidence type="ECO:0000313" key="1">
    <source>
        <dbReference type="EMBL" id="OGN07413.1"/>
    </source>
</evidence>
<organism evidence="1 2">
    <name type="scientific">Candidatus Yanofskybacteria bacterium RIFCSPHIGHO2_02_FULL_38_22b</name>
    <dbReference type="NCBI Taxonomy" id="1802673"/>
    <lineage>
        <taxon>Bacteria</taxon>
        <taxon>Candidatus Yanofskyibacteriota</taxon>
    </lineage>
</organism>
<comment type="caution">
    <text evidence="1">The sequence shown here is derived from an EMBL/GenBank/DDBJ whole genome shotgun (WGS) entry which is preliminary data.</text>
</comment>
<proteinExistence type="predicted"/>
<protein>
    <submittedName>
        <fullName evidence="1">Uncharacterized protein</fullName>
    </submittedName>
</protein>
<accession>A0A1F8F2R3</accession>
<name>A0A1F8F2R3_9BACT</name>
<dbReference type="Proteomes" id="UP000176834">
    <property type="component" value="Unassembled WGS sequence"/>
</dbReference>
<evidence type="ECO:0000313" key="2">
    <source>
        <dbReference type="Proteomes" id="UP000176834"/>
    </source>
</evidence>
<dbReference type="AlphaFoldDB" id="A0A1F8F2R3"/>
<sequence>MRFCLAGTLVRSGGHDEDKAFSIEELFDAKNRKTAIIIARAMIQSKKLKEEKLKNSVSRLVAVLKDNSRQAIWRTNLVPEFTLTKVVVSEHFEEEVLFS</sequence>
<gene>
    <name evidence="1" type="ORF">A3B86_01540</name>
</gene>
<dbReference type="EMBL" id="MGJN01000007">
    <property type="protein sequence ID" value="OGN07413.1"/>
    <property type="molecule type" value="Genomic_DNA"/>
</dbReference>
<reference evidence="1 2" key="1">
    <citation type="journal article" date="2016" name="Nat. Commun.">
        <title>Thousands of microbial genomes shed light on interconnected biogeochemical processes in an aquifer system.</title>
        <authorList>
            <person name="Anantharaman K."/>
            <person name="Brown C.T."/>
            <person name="Hug L.A."/>
            <person name="Sharon I."/>
            <person name="Castelle C.J."/>
            <person name="Probst A.J."/>
            <person name="Thomas B.C."/>
            <person name="Singh A."/>
            <person name="Wilkins M.J."/>
            <person name="Karaoz U."/>
            <person name="Brodie E.L."/>
            <person name="Williams K.H."/>
            <person name="Hubbard S.S."/>
            <person name="Banfield J.F."/>
        </authorList>
    </citation>
    <scope>NUCLEOTIDE SEQUENCE [LARGE SCALE GENOMIC DNA]</scope>
</reference>